<dbReference type="Pfam" id="PF00515">
    <property type="entry name" value="TPR_1"/>
    <property type="match status" value="1"/>
</dbReference>
<dbReference type="PROSITE" id="PS50005">
    <property type="entry name" value="TPR"/>
    <property type="match status" value="2"/>
</dbReference>
<dbReference type="PANTHER" id="PTHR44943">
    <property type="entry name" value="CELLULOSE SYNTHASE OPERON PROTEIN C"/>
    <property type="match status" value="1"/>
</dbReference>
<dbReference type="PANTHER" id="PTHR44943:SF4">
    <property type="entry name" value="TPR REPEAT-CONTAINING PROTEIN MJ0798"/>
    <property type="match status" value="1"/>
</dbReference>
<dbReference type="OrthoDB" id="8655793at2"/>
<dbReference type="InterPro" id="IPR011990">
    <property type="entry name" value="TPR-like_helical_dom_sf"/>
</dbReference>
<feature type="repeat" description="TPR" evidence="3">
    <location>
        <begin position="192"/>
        <end position="225"/>
    </location>
</feature>
<gene>
    <name evidence="4" type="ORF">CLV94_1053</name>
</gene>
<organism evidence="4 5">
    <name type="scientific">Flavobacterium endophyticum</name>
    <dbReference type="NCBI Taxonomy" id="1540163"/>
    <lineage>
        <taxon>Bacteria</taxon>
        <taxon>Pseudomonadati</taxon>
        <taxon>Bacteroidota</taxon>
        <taxon>Flavobacteriia</taxon>
        <taxon>Flavobacteriales</taxon>
        <taxon>Flavobacteriaceae</taxon>
        <taxon>Flavobacterium</taxon>
    </lineage>
</organism>
<keyword evidence="2 3" id="KW-0802">TPR repeat</keyword>
<dbReference type="Gene3D" id="1.25.40.10">
    <property type="entry name" value="Tetratricopeptide repeat domain"/>
    <property type="match status" value="2"/>
</dbReference>
<keyword evidence="5" id="KW-1185">Reference proteome</keyword>
<keyword evidence="1" id="KW-0677">Repeat</keyword>
<dbReference type="InterPro" id="IPR051685">
    <property type="entry name" value="Ycf3/AcsC/BcsC/TPR_MFPF"/>
</dbReference>
<dbReference type="SMART" id="SM00028">
    <property type="entry name" value="TPR"/>
    <property type="match status" value="3"/>
</dbReference>
<evidence type="ECO:0000256" key="3">
    <source>
        <dbReference type="PROSITE-ProRule" id="PRU00339"/>
    </source>
</evidence>
<reference evidence="4 5" key="1">
    <citation type="submission" date="2018-10" db="EMBL/GenBank/DDBJ databases">
        <title>Genomic Encyclopedia of Archaeal and Bacterial Type Strains, Phase II (KMG-II): from individual species to whole genera.</title>
        <authorList>
            <person name="Goeker M."/>
        </authorList>
    </citation>
    <scope>NUCLEOTIDE SEQUENCE [LARGE SCALE GENOMIC DNA]</scope>
    <source>
        <strain evidence="4 5">DSM 29537</strain>
    </source>
</reference>
<accession>A0A495MLT3</accession>
<dbReference type="EMBL" id="RBLC01000001">
    <property type="protein sequence ID" value="RKS26002.1"/>
    <property type="molecule type" value="Genomic_DNA"/>
</dbReference>
<dbReference type="Proteomes" id="UP000277579">
    <property type="component" value="Unassembled WGS sequence"/>
</dbReference>
<evidence type="ECO:0000313" key="5">
    <source>
        <dbReference type="Proteomes" id="UP000277579"/>
    </source>
</evidence>
<proteinExistence type="predicted"/>
<evidence type="ECO:0000256" key="1">
    <source>
        <dbReference type="ARBA" id="ARBA00022737"/>
    </source>
</evidence>
<dbReference type="SUPFAM" id="SSF48452">
    <property type="entry name" value="TPR-like"/>
    <property type="match status" value="1"/>
</dbReference>
<feature type="repeat" description="TPR" evidence="3">
    <location>
        <begin position="90"/>
        <end position="123"/>
    </location>
</feature>
<protein>
    <submittedName>
        <fullName evidence="4">Tetratricopeptide repeat protein</fullName>
    </submittedName>
</protein>
<dbReference type="InterPro" id="IPR019734">
    <property type="entry name" value="TPR_rpt"/>
</dbReference>
<comment type="caution">
    <text evidence="4">The sequence shown here is derived from an EMBL/GenBank/DDBJ whole genome shotgun (WGS) entry which is preliminary data.</text>
</comment>
<evidence type="ECO:0000256" key="2">
    <source>
        <dbReference type="ARBA" id="ARBA00022803"/>
    </source>
</evidence>
<dbReference type="Pfam" id="PF14559">
    <property type="entry name" value="TPR_19"/>
    <property type="match status" value="1"/>
</dbReference>
<dbReference type="PROSITE" id="PS50293">
    <property type="entry name" value="TPR_REGION"/>
    <property type="match status" value="1"/>
</dbReference>
<dbReference type="RefSeq" id="WP_121375363.1">
    <property type="nucleotide sequence ID" value="NZ_RBLC01000001.1"/>
</dbReference>
<name>A0A495MLT3_9FLAO</name>
<sequence length="243" mass="28062">MKIRKIYALLFFLLIMQSYGQEKKYVVSDFDNAYLQEIKAENSELSARIKTFPQEIQDLNKKVAQAIRNNDDAKALELAIEMDKKFPKNADIKNFIGKLQAKALKYDEALVFFDEALLINPDNKWFYINKATALAENNKSQEAMKTIEKLNSKFPNWSIGYNFKASLFRDMNQQNEALKAYDLAIISEPKSAQIFTNRGDFLLELSKEEQAIADYKKALEIQPDYARAQEKLKSISKTVSEKK</sequence>
<dbReference type="AlphaFoldDB" id="A0A495MLT3"/>
<evidence type="ECO:0000313" key="4">
    <source>
        <dbReference type="EMBL" id="RKS26002.1"/>
    </source>
</evidence>